<evidence type="ECO:0000313" key="2">
    <source>
        <dbReference type="Proteomes" id="UP001178507"/>
    </source>
</evidence>
<dbReference type="Proteomes" id="UP001178507">
    <property type="component" value="Unassembled WGS sequence"/>
</dbReference>
<reference evidence="1" key="1">
    <citation type="submission" date="2023-08" db="EMBL/GenBank/DDBJ databases">
        <authorList>
            <person name="Chen Y."/>
            <person name="Shah S."/>
            <person name="Dougan E. K."/>
            <person name="Thang M."/>
            <person name="Chan C."/>
        </authorList>
    </citation>
    <scope>NUCLEOTIDE SEQUENCE</scope>
</reference>
<dbReference type="AlphaFoldDB" id="A0AA36HWD4"/>
<comment type="caution">
    <text evidence="1">The sequence shown here is derived from an EMBL/GenBank/DDBJ whole genome shotgun (WGS) entry which is preliminary data.</text>
</comment>
<accession>A0AA36HWD4</accession>
<gene>
    <name evidence="1" type="ORF">EVOR1521_LOCUS5051</name>
</gene>
<sequence length="154" mass="17242">MWDWRLHPAPGEAFLRLHRNILLWRTRRCSTVVPPATSTMRPLRLAVEAALRQCRPQRPPAVWVCQLGSPGSGGFQPAGNAFPIDPVPQNIAYLKEAIKQKNPNTVSCDAYQMDIYRRKDGRWVKETMMSSSLRNTDEADCYGFMLPAGAAGAT</sequence>
<dbReference type="EMBL" id="CAUJNA010000346">
    <property type="protein sequence ID" value="CAJ1375862.1"/>
    <property type="molecule type" value="Genomic_DNA"/>
</dbReference>
<organism evidence="1 2">
    <name type="scientific">Effrenium voratum</name>
    <dbReference type="NCBI Taxonomy" id="2562239"/>
    <lineage>
        <taxon>Eukaryota</taxon>
        <taxon>Sar</taxon>
        <taxon>Alveolata</taxon>
        <taxon>Dinophyceae</taxon>
        <taxon>Suessiales</taxon>
        <taxon>Symbiodiniaceae</taxon>
        <taxon>Effrenium</taxon>
    </lineage>
</organism>
<keyword evidence="2" id="KW-1185">Reference proteome</keyword>
<evidence type="ECO:0000313" key="1">
    <source>
        <dbReference type="EMBL" id="CAJ1375862.1"/>
    </source>
</evidence>
<protein>
    <submittedName>
        <fullName evidence="1">Uncharacterized protein</fullName>
    </submittedName>
</protein>
<name>A0AA36HWD4_9DINO</name>
<proteinExistence type="predicted"/>